<dbReference type="CDD" id="cd00067">
    <property type="entry name" value="GAL4"/>
    <property type="match status" value="1"/>
</dbReference>
<dbReference type="SUPFAM" id="SSF57701">
    <property type="entry name" value="Zn2/Cys6 DNA-binding domain"/>
    <property type="match status" value="1"/>
</dbReference>
<dbReference type="PROSITE" id="PS50048">
    <property type="entry name" value="ZN2_CY6_FUNGAL_2"/>
    <property type="match status" value="1"/>
</dbReference>
<dbReference type="PROSITE" id="PS00463">
    <property type="entry name" value="ZN2_CY6_FUNGAL_1"/>
    <property type="match status" value="1"/>
</dbReference>
<dbReference type="Pfam" id="PF00172">
    <property type="entry name" value="Zn_clus"/>
    <property type="match status" value="1"/>
</dbReference>
<dbReference type="PANTHER" id="PTHR37534:SF49">
    <property type="entry name" value="LYSINE BIOSYNTHESIS REGULATORY PROTEIN LYS14"/>
    <property type="match status" value="1"/>
</dbReference>
<gene>
    <name evidence="5" type="ORF">D6D19_10574</name>
</gene>
<comment type="caution">
    <text evidence="5">The sequence shown here is derived from an EMBL/GenBank/DDBJ whole genome shotgun (WGS) entry which is preliminary data.</text>
</comment>
<name>A0A4S8YVL5_AURPU</name>
<reference evidence="5 6" key="1">
    <citation type="submission" date="2018-10" db="EMBL/GenBank/DDBJ databases">
        <title>Fifty Aureobasidium pullulans genomes reveal a recombining polyextremotolerant generalist.</title>
        <authorList>
            <person name="Gostincar C."/>
            <person name="Turk M."/>
            <person name="Zajc J."/>
            <person name="Gunde-Cimerman N."/>
        </authorList>
    </citation>
    <scope>NUCLEOTIDE SEQUENCE [LARGE SCALE GENOMIC DNA]</scope>
    <source>
        <strain evidence="5 6">EXF-10659</strain>
    </source>
</reference>
<evidence type="ECO:0000256" key="3">
    <source>
        <dbReference type="SAM" id="MobiDB-lite"/>
    </source>
</evidence>
<feature type="compositionally biased region" description="Polar residues" evidence="3">
    <location>
        <begin position="157"/>
        <end position="184"/>
    </location>
</feature>
<dbReference type="GO" id="GO:0000976">
    <property type="term" value="F:transcription cis-regulatory region binding"/>
    <property type="evidence" value="ECO:0007669"/>
    <property type="project" value="TreeGrafter"/>
</dbReference>
<accession>A0A4S8YVL5</accession>
<dbReference type="GO" id="GO:0000981">
    <property type="term" value="F:DNA-binding transcription factor activity, RNA polymerase II-specific"/>
    <property type="evidence" value="ECO:0007669"/>
    <property type="project" value="InterPro"/>
</dbReference>
<dbReference type="GO" id="GO:0045944">
    <property type="term" value="P:positive regulation of transcription by RNA polymerase II"/>
    <property type="evidence" value="ECO:0007669"/>
    <property type="project" value="TreeGrafter"/>
</dbReference>
<keyword evidence="2" id="KW-0539">Nucleus</keyword>
<proteinExistence type="predicted"/>
<dbReference type="InterPro" id="IPR021858">
    <property type="entry name" value="Fun_TF"/>
</dbReference>
<evidence type="ECO:0000259" key="4">
    <source>
        <dbReference type="PROSITE" id="PS50048"/>
    </source>
</evidence>
<dbReference type="GO" id="GO:0005634">
    <property type="term" value="C:nucleus"/>
    <property type="evidence" value="ECO:0007669"/>
    <property type="project" value="UniProtKB-SubCell"/>
</dbReference>
<dbReference type="Proteomes" id="UP000308802">
    <property type="component" value="Unassembled WGS sequence"/>
</dbReference>
<evidence type="ECO:0000313" key="6">
    <source>
        <dbReference type="Proteomes" id="UP000308802"/>
    </source>
</evidence>
<comment type="subcellular location">
    <subcellularLocation>
        <location evidence="1">Nucleus</location>
    </subcellularLocation>
</comment>
<dbReference type="SMART" id="SM00066">
    <property type="entry name" value="GAL4"/>
    <property type="match status" value="1"/>
</dbReference>
<organism evidence="5 6">
    <name type="scientific">Aureobasidium pullulans</name>
    <name type="common">Black yeast</name>
    <name type="synonym">Pullularia pullulans</name>
    <dbReference type="NCBI Taxonomy" id="5580"/>
    <lineage>
        <taxon>Eukaryota</taxon>
        <taxon>Fungi</taxon>
        <taxon>Dikarya</taxon>
        <taxon>Ascomycota</taxon>
        <taxon>Pezizomycotina</taxon>
        <taxon>Dothideomycetes</taxon>
        <taxon>Dothideomycetidae</taxon>
        <taxon>Dothideales</taxon>
        <taxon>Saccotheciaceae</taxon>
        <taxon>Aureobasidium</taxon>
    </lineage>
</organism>
<dbReference type="GO" id="GO:0008270">
    <property type="term" value="F:zinc ion binding"/>
    <property type="evidence" value="ECO:0007669"/>
    <property type="project" value="InterPro"/>
</dbReference>
<dbReference type="InterPro" id="IPR001138">
    <property type="entry name" value="Zn2Cys6_DnaBD"/>
</dbReference>
<dbReference type="PANTHER" id="PTHR37534">
    <property type="entry name" value="TRANSCRIPTIONAL ACTIVATOR PROTEIN UGA3"/>
    <property type="match status" value="1"/>
</dbReference>
<dbReference type="InterPro" id="IPR036864">
    <property type="entry name" value="Zn2-C6_fun-type_DNA-bd_sf"/>
</dbReference>
<dbReference type="Pfam" id="PF11951">
    <property type="entry name" value="Fungal_trans_2"/>
    <property type="match status" value="1"/>
</dbReference>
<protein>
    <recommendedName>
        <fullName evidence="4">Zn(2)-C6 fungal-type domain-containing protein</fullName>
    </recommendedName>
</protein>
<dbReference type="Gene3D" id="4.10.240.10">
    <property type="entry name" value="Zn(2)-C6 fungal-type DNA-binding domain"/>
    <property type="match status" value="1"/>
</dbReference>
<sequence>MYISRLSIDIDQLSTRLSPPVTPLSSVSWRFAKDTQRSRKNAGENTSSHENLLVIREHIPPRGLHLALGSVRSQDYSSCSDINTADGTSHRRDTPQSRFRSRSRKGCRTCRQRKVKCDEVQPRCGSCTRLAKHCDWEHKWNFIDRSVQIQQRHKHVSTTGSPSWQARSHPSQMTSGLDNRNNHIQPRFNKLRGEHERERRAATRTSGTFNVILTPDSFARLPEYGGTIGRDKGCYRSLPSAITEPEDPDVLVLAEFEDSPYGEVLPNMQSRAICILDQVSQIESVQRDLPHHGFGDIQIFLSHWQRSVSKRLVSGVTLFDVECQECPVTRESRTFQPLYHAMCAVSVLDLALKGQQKLLPRAFQHYHRAIVTCITSDIKPTGSLIYLHYILFVFDICSPSRKSVLDGQMWAQHLQRLSYLAYSKDDVNELQAYLLSCTLYLDAQSCLAGNAEFGMFIQEFQMQESTLPAYYDPKSYLQHKYTRADEVEFAAACFALSNFMRTRFADLSQLASQIRLHVDVGHGDIEVHQQRISSFRDELRTSWNLKRPERLSESPNDAVTRLLLPAKNAFEFASLQYSAAMIYLHTSMYRGQRMHVLVAQRREILFHCRLVLAKASAIIESEAPQPNHVVFPVFLAGVSSSNDHDRNRAIGLIRILESTAIGDGASRSRQLLETICAEQRTLVQKGGNAAELDWISYAKGRGLVVLNMCL</sequence>
<evidence type="ECO:0000256" key="1">
    <source>
        <dbReference type="ARBA" id="ARBA00004123"/>
    </source>
</evidence>
<feature type="region of interest" description="Disordered" evidence="3">
    <location>
        <begin position="157"/>
        <end position="203"/>
    </location>
</feature>
<feature type="region of interest" description="Disordered" evidence="3">
    <location>
        <begin position="79"/>
        <end position="105"/>
    </location>
</feature>
<dbReference type="EMBL" id="QZAO01000860">
    <property type="protein sequence ID" value="THW56861.1"/>
    <property type="molecule type" value="Genomic_DNA"/>
</dbReference>
<feature type="compositionally biased region" description="Basic and acidic residues" evidence="3">
    <location>
        <begin position="191"/>
        <end position="201"/>
    </location>
</feature>
<feature type="domain" description="Zn(2)-C6 fungal-type" evidence="4">
    <location>
        <begin position="106"/>
        <end position="136"/>
    </location>
</feature>
<evidence type="ECO:0000256" key="2">
    <source>
        <dbReference type="ARBA" id="ARBA00023242"/>
    </source>
</evidence>
<dbReference type="AlphaFoldDB" id="A0A4S8YVL5"/>
<evidence type="ECO:0000313" key="5">
    <source>
        <dbReference type="EMBL" id="THW56861.1"/>
    </source>
</evidence>